<dbReference type="AlphaFoldDB" id="A0A9X2WY85"/>
<protein>
    <submittedName>
        <fullName evidence="1">Uncharacterized protein</fullName>
    </submittedName>
</protein>
<evidence type="ECO:0000313" key="1">
    <source>
        <dbReference type="EMBL" id="MCT7947700.1"/>
    </source>
</evidence>
<dbReference type="Proteomes" id="UP001155604">
    <property type="component" value="Unassembled WGS sequence"/>
</dbReference>
<proteinExistence type="predicted"/>
<reference evidence="1" key="1">
    <citation type="journal article" date="2023" name="Int. J. Syst. Evol. Microbiol.">
        <title>&lt;i&gt;Shewanella septentrionalis&lt;/i&gt; sp. nov. and &lt;i&gt;Shewanella holmiensis&lt;/i&gt; sp. nov., isolated from Baltic Sea water and sediments.</title>
        <authorList>
            <person name="Martin-Rodriguez A.J."/>
            <person name="Thorell K."/>
            <person name="Joffre E."/>
            <person name="Jensie-Markopoulos S."/>
            <person name="Moore E.R.B."/>
            <person name="Sjoling A."/>
        </authorList>
    </citation>
    <scope>NUCLEOTIDE SEQUENCE</scope>
    <source>
        <strain evidence="1">SP1W3</strain>
    </source>
</reference>
<name>A0A9X2WY85_9GAMM</name>
<evidence type="ECO:0000313" key="2">
    <source>
        <dbReference type="Proteomes" id="UP001155604"/>
    </source>
</evidence>
<keyword evidence="2" id="KW-1185">Reference proteome</keyword>
<dbReference type="EMBL" id="JAMTCC010000050">
    <property type="protein sequence ID" value="MCT7947700.1"/>
    <property type="molecule type" value="Genomic_DNA"/>
</dbReference>
<accession>A0A9X2WY85</accession>
<sequence length="196" mass="22455">MQYAILKASDDYQYLIDANELHALTQGLANLNDTPPEADADKEMPLQLVYGRYKPQPFFDFPKSEIKRHMTEAVNRWLIHLDKCNTIYLGIEEMEIIDVTLTASCGHCPKPHITADIAFAALVRVPENLTLGNGKSQAKTAFLKWFDVDPLTTVINRKGLFSLILQEKRVHQPLSTDNWKQFIDYKRAVKYAQRFG</sequence>
<organism evidence="1 2">
    <name type="scientific">Shewanella septentrionalis</name>
    <dbReference type="NCBI Taxonomy" id="2952223"/>
    <lineage>
        <taxon>Bacteria</taxon>
        <taxon>Pseudomonadati</taxon>
        <taxon>Pseudomonadota</taxon>
        <taxon>Gammaproteobacteria</taxon>
        <taxon>Alteromonadales</taxon>
        <taxon>Shewanellaceae</taxon>
        <taxon>Shewanella</taxon>
    </lineage>
</organism>
<dbReference type="RefSeq" id="WP_261273853.1">
    <property type="nucleotide sequence ID" value="NZ_JAMTCC010000050.1"/>
</dbReference>
<gene>
    <name evidence="1" type="ORF">NE536_20310</name>
</gene>
<comment type="caution">
    <text evidence="1">The sequence shown here is derived from an EMBL/GenBank/DDBJ whole genome shotgun (WGS) entry which is preliminary data.</text>
</comment>